<keyword evidence="1" id="KW-0472">Membrane</keyword>
<proteinExistence type="predicted"/>
<dbReference type="HOGENOM" id="CLU_1692059_0_0_5"/>
<accession>N6VH88</accession>
<reference evidence="2 3" key="1">
    <citation type="journal article" date="2013" name="PLoS Genet.">
        <title>A gene transfer agent and a dynamic repertoire of secretion systems hold the keys to the explosive radiation of the emerging pathogen Bartonella.</title>
        <authorList>
            <person name="Guy L."/>
            <person name="Nystedt B."/>
            <person name="Toft C."/>
            <person name="Zaremba-Niedzwiedzka K."/>
            <person name="Berglund E.C."/>
            <person name="Granberg F."/>
            <person name="Naslund K."/>
            <person name="Eriksson A.S."/>
            <person name="Andersson S.G."/>
        </authorList>
    </citation>
    <scope>NUCLEOTIDE SEQUENCE [LARGE SCALE GENOMIC DNA]</scope>
    <source>
        <strain evidence="3">m07a</strain>
    </source>
</reference>
<feature type="transmembrane region" description="Helical" evidence="1">
    <location>
        <begin position="94"/>
        <end position="115"/>
    </location>
</feature>
<evidence type="ECO:0000313" key="2">
    <source>
        <dbReference type="EMBL" id="ENN90462.1"/>
    </source>
</evidence>
<dbReference type="EMBL" id="AGWC01000010">
    <property type="protein sequence ID" value="ENN90462.1"/>
    <property type="molecule type" value="Genomic_DNA"/>
</dbReference>
<keyword evidence="2" id="KW-0614">Plasmid</keyword>
<keyword evidence="1" id="KW-1133">Transmembrane helix</keyword>
<sequence>MNLIKTKKSHYLGPSYLFLLLATLMESMSIGGLSDITDYHYVISLFFITFAAYLIFRMCINIDCDTKKFILGLSGPLYAISGIILLTGYCENQWTFVVSAILIFAMLEFFQNSVIGLDKKSTNKSLLKVKQLKSYIISLINYTAAVFFIKIFLAI</sequence>
<organism evidence="2 3">
    <name type="scientific">Bartonella schoenbuchensis m07a</name>
    <dbReference type="NCBI Taxonomy" id="1094496"/>
    <lineage>
        <taxon>Bacteria</taxon>
        <taxon>Pseudomonadati</taxon>
        <taxon>Pseudomonadota</taxon>
        <taxon>Alphaproteobacteria</taxon>
        <taxon>Hyphomicrobiales</taxon>
        <taxon>Bartonellaceae</taxon>
        <taxon>Bartonella</taxon>
    </lineage>
</organism>
<name>N6VH88_9HYPH</name>
<dbReference type="Proteomes" id="UP000014242">
    <property type="component" value="Unassembled WGS sequence"/>
</dbReference>
<gene>
    <name evidence="2" type="ORF">m07a_pML00520</name>
</gene>
<protein>
    <submittedName>
        <fullName evidence="2">Uncharacterized protein</fullName>
    </submittedName>
</protein>
<feature type="transmembrane region" description="Helical" evidence="1">
    <location>
        <begin position="39"/>
        <end position="56"/>
    </location>
</feature>
<comment type="caution">
    <text evidence="2">The sequence shown here is derived from an EMBL/GenBank/DDBJ whole genome shotgun (WGS) entry which is preliminary data.</text>
</comment>
<dbReference type="AlphaFoldDB" id="N6VH88"/>
<feature type="transmembrane region" description="Helical" evidence="1">
    <location>
        <begin position="68"/>
        <end position="88"/>
    </location>
</feature>
<keyword evidence="3" id="KW-1185">Reference proteome</keyword>
<feature type="transmembrane region" description="Helical" evidence="1">
    <location>
        <begin position="12"/>
        <end position="33"/>
    </location>
</feature>
<evidence type="ECO:0000313" key="3">
    <source>
        <dbReference type="Proteomes" id="UP000014242"/>
    </source>
</evidence>
<feature type="transmembrane region" description="Helical" evidence="1">
    <location>
        <begin position="135"/>
        <end position="153"/>
    </location>
</feature>
<evidence type="ECO:0000256" key="1">
    <source>
        <dbReference type="SAM" id="Phobius"/>
    </source>
</evidence>
<keyword evidence="1" id="KW-0812">Transmembrane</keyword>
<geneLocation type="plasmid" evidence="2 3">
    <name>pML</name>
</geneLocation>